<dbReference type="SUPFAM" id="SSF51445">
    <property type="entry name" value="(Trans)glycosidases"/>
    <property type="match status" value="1"/>
</dbReference>
<dbReference type="Pfam" id="PF03537">
    <property type="entry name" value="Glyco_hydro_114"/>
    <property type="match status" value="1"/>
</dbReference>
<dbReference type="Proteomes" id="UP000569732">
    <property type="component" value="Unassembled WGS sequence"/>
</dbReference>
<evidence type="ECO:0000313" key="3">
    <source>
        <dbReference type="EMBL" id="NYZ68702.1"/>
    </source>
</evidence>
<keyword evidence="1" id="KW-0732">Signal</keyword>
<organism evidence="3 4">
    <name type="scientific">Spartinivicinus marinus</name>
    <dbReference type="NCBI Taxonomy" id="2994442"/>
    <lineage>
        <taxon>Bacteria</taxon>
        <taxon>Pseudomonadati</taxon>
        <taxon>Pseudomonadota</taxon>
        <taxon>Gammaproteobacteria</taxon>
        <taxon>Oceanospirillales</taxon>
        <taxon>Zooshikellaceae</taxon>
        <taxon>Spartinivicinus</taxon>
    </lineage>
</organism>
<dbReference type="PANTHER" id="PTHR35273:SF2">
    <property type="entry name" value="ALPHA-GALACTOSIDASE"/>
    <property type="match status" value="1"/>
</dbReference>
<evidence type="ECO:0000256" key="1">
    <source>
        <dbReference type="SAM" id="SignalP"/>
    </source>
</evidence>
<dbReference type="PANTHER" id="PTHR35273">
    <property type="entry name" value="ALPHA-1,4 POLYGALACTOSAMINIDASE, PUTATIVE (AFU_ORTHOLOGUE AFUA_3G07890)-RELATED"/>
    <property type="match status" value="1"/>
</dbReference>
<reference evidence="3 4" key="1">
    <citation type="submission" date="2020-07" db="EMBL/GenBank/DDBJ databases">
        <title>Endozoicomonas sp. nov., isolated from sediment.</title>
        <authorList>
            <person name="Gu T."/>
        </authorList>
    </citation>
    <scope>NUCLEOTIDE SEQUENCE [LARGE SCALE GENOMIC DNA]</scope>
    <source>
        <strain evidence="3 4">SM1973</strain>
    </source>
</reference>
<protein>
    <submittedName>
        <fullName evidence="3">Endo alpha-1,4 polygalactosaminidase</fullName>
    </submittedName>
</protein>
<comment type="caution">
    <text evidence="3">The sequence shown here is derived from an EMBL/GenBank/DDBJ whole genome shotgun (WGS) entry which is preliminary data.</text>
</comment>
<accession>A0A853IA83</accession>
<dbReference type="InterPro" id="IPR017853">
    <property type="entry name" value="GH"/>
</dbReference>
<feature type="chain" id="PRO_5032776434" evidence="1">
    <location>
        <begin position="23"/>
        <end position="308"/>
    </location>
</feature>
<dbReference type="Gene3D" id="3.20.20.70">
    <property type="entry name" value="Aldolase class I"/>
    <property type="match status" value="1"/>
</dbReference>
<evidence type="ECO:0000259" key="2">
    <source>
        <dbReference type="Pfam" id="PF03537"/>
    </source>
</evidence>
<dbReference type="InterPro" id="IPR013785">
    <property type="entry name" value="Aldolase_TIM"/>
</dbReference>
<feature type="domain" description="Glycoside-hydrolase family GH114 TIM-barrel" evidence="2">
    <location>
        <begin position="58"/>
        <end position="300"/>
    </location>
</feature>
<name>A0A853IA83_9GAMM</name>
<proteinExistence type="predicted"/>
<dbReference type="InterPro" id="IPR004352">
    <property type="entry name" value="GH114_TIM-barrel"/>
</dbReference>
<feature type="signal peptide" evidence="1">
    <location>
        <begin position="1"/>
        <end position="22"/>
    </location>
</feature>
<keyword evidence="4" id="KW-1185">Reference proteome</keyword>
<evidence type="ECO:0000313" key="4">
    <source>
        <dbReference type="Proteomes" id="UP000569732"/>
    </source>
</evidence>
<dbReference type="AlphaFoldDB" id="A0A853IA83"/>
<dbReference type="EMBL" id="JACCKB010000048">
    <property type="protein sequence ID" value="NYZ68702.1"/>
    <property type="molecule type" value="Genomic_DNA"/>
</dbReference>
<sequence length="308" mass="34652">MLPKFIIYGAIVSLFSVNVAIASTITFNDDDAVIIVDSHDDIGEPPTAKTWQPKPGLTWWWQLENANKISTDIAAEVVDLDLFDGAEGGNNSKIKQLKAKGKKVICYFSGGTYEKWRPDAKRFKKITLIPNGDMDDWPDETWLNIGNAKALDIIKPIMKDRMAFASKAGCDAVEVDNVDAFENTEETHGYVTYKDQLNYNKWLANTAHQFNLAIGLKNDIQQLKELVDYFDFAVNEQCFAYDNECVQYESTFLKAGKAVFNQEYGGTEGGLSKNKYKKVACPYFKSQKISSLWKQGTNLDGKQVVECK</sequence>
<gene>
    <name evidence="3" type="ORF">H0A36_22040</name>
</gene>
<dbReference type="RefSeq" id="WP_180570701.1">
    <property type="nucleotide sequence ID" value="NZ_JACCKB010000048.1"/>
</dbReference>